<dbReference type="AlphaFoldDB" id="A0A494W1E9"/>
<dbReference type="KEGG" id="sami:SAMIE_1006470"/>
<dbReference type="RefSeq" id="WP_232037360.1">
    <property type="nucleotide sequence ID" value="NZ_AP018664.1"/>
</dbReference>
<accession>A0A494W1E9</accession>
<evidence type="ECO:0000313" key="4">
    <source>
        <dbReference type="Proteomes" id="UP000279959"/>
    </source>
</evidence>
<feature type="domain" description="DUF2147" evidence="2">
    <location>
        <begin position="28"/>
        <end position="132"/>
    </location>
</feature>
<evidence type="ECO:0000259" key="2">
    <source>
        <dbReference type="Pfam" id="PF09917"/>
    </source>
</evidence>
<dbReference type="PANTHER" id="PTHR36919">
    <property type="entry name" value="BLR1215 PROTEIN"/>
    <property type="match status" value="1"/>
</dbReference>
<dbReference type="PANTHER" id="PTHR36919:SF2">
    <property type="entry name" value="BLL6627 PROTEIN"/>
    <property type="match status" value="1"/>
</dbReference>
<proteinExistence type="predicted"/>
<protein>
    <submittedName>
        <fullName evidence="3">Domain-containing protein</fullName>
    </submittedName>
</protein>
<dbReference type="Pfam" id="PF09917">
    <property type="entry name" value="DUF2147"/>
    <property type="match status" value="1"/>
</dbReference>
<organism evidence="3 4">
    <name type="scientific">Sphingobium amiense</name>
    <dbReference type="NCBI Taxonomy" id="135719"/>
    <lineage>
        <taxon>Bacteria</taxon>
        <taxon>Pseudomonadati</taxon>
        <taxon>Pseudomonadota</taxon>
        <taxon>Alphaproteobacteria</taxon>
        <taxon>Sphingomonadales</taxon>
        <taxon>Sphingomonadaceae</taxon>
        <taxon>Sphingobium</taxon>
    </lineage>
</organism>
<reference evidence="3 4" key="1">
    <citation type="submission" date="2018-05" db="EMBL/GenBank/DDBJ databases">
        <title>Complete Genome Sequence of the Nonylphenol-Degrading Bacterium Sphingobium amiense DSM 16289T.</title>
        <authorList>
            <person name="Ootsuka M."/>
            <person name="Nishizawa T."/>
            <person name="Ohta H."/>
        </authorList>
    </citation>
    <scope>NUCLEOTIDE SEQUENCE [LARGE SCALE GENOMIC DNA]</scope>
    <source>
        <strain evidence="3 4">DSM 16289</strain>
    </source>
</reference>
<evidence type="ECO:0000313" key="3">
    <source>
        <dbReference type="EMBL" id="BBD97146.1"/>
    </source>
</evidence>
<name>A0A494W1E9_9SPHN</name>
<dbReference type="Proteomes" id="UP000279959">
    <property type="component" value="Chromosome"/>
</dbReference>
<sequence>MTRVLIAIWAAWMLALPGMAQGEPSLAGEWINPRGSVIVATAPCQGGLCGWVRWANGEALADAQDAGVAHLVGTQLLQDYKADGRGRWSGRVYVPDIGRTFSSTIRSVDPTHVRISGCLVGSWICKSQIWSRPRVD</sequence>
<keyword evidence="1" id="KW-0732">Signal</keyword>
<feature type="chain" id="PRO_5019735287" evidence="1">
    <location>
        <begin position="21"/>
        <end position="136"/>
    </location>
</feature>
<dbReference type="Gene3D" id="2.40.128.520">
    <property type="match status" value="1"/>
</dbReference>
<dbReference type="EMBL" id="AP018664">
    <property type="protein sequence ID" value="BBD97146.1"/>
    <property type="molecule type" value="Genomic_DNA"/>
</dbReference>
<dbReference type="InterPro" id="IPR019223">
    <property type="entry name" value="DUF2147"/>
</dbReference>
<evidence type="ECO:0000256" key="1">
    <source>
        <dbReference type="SAM" id="SignalP"/>
    </source>
</evidence>
<keyword evidence="4" id="KW-1185">Reference proteome</keyword>
<feature type="signal peptide" evidence="1">
    <location>
        <begin position="1"/>
        <end position="20"/>
    </location>
</feature>
<gene>
    <name evidence="3" type="ORF">SAMIE_1006470</name>
</gene>